<gene>
    <name evidence="1" type="ORF">H8S08_11165</name>
</gene>
<evidence type="ECO:0000313" key="1">
    <source>
        <dbReference type="EMBL" id="MBC5617567.1"/>
    </source>
</evidence>
<evidence type="ECO:0000313" key="2">
    <source>
        <dbReference type="Proteomes" id="UP000636891"/>
    </source>
</evidence>
<dbReference type="RefSeq" id="WP_186965927.1">
    <property type="nucleotide sequence ID" value="NZ_JACOOK010000006.1"/>
</dbReference>
<dbReference type="EMBL" id="JACOOK010000006">
    <property type="protein sequence ID" value="MBC5617567.1"/>
    <property type="molecule type" value="Genomic_DNA"/>
</dbReference>
<comment type="caution">
    <text evidence="1">The sequence shown here is derived from an EMBL/GenBank/DDBJ whole genome shotgun (WGS) entry which is preliminary data.</text>
</comment>
<proteinExistence type="predicted"/>
<protein>
    <submittedName>
        <fullName evidence="1">Uncharacterized protein</fullName>
    </submittedName>
</protein>
<accession>A0ABR7CPG2</accession>
<organism evidence="1 2">
    <name type="scientific">Alistipes hominis</name>
    <dbReference type="NCBI Taxonomy" id="2763015"/>
    <lineage>
        <taxon>Bacteria</taxon>
        <taxon>Pseudomonadati</taxon>
        <taxon>Bacteroidota</taxon>
        <taxon>Bacteroidia</taxon>
        <taxon>Bacteroidales</taxon>
        <taxon>Rikenellaceae</taxon>
        <taxon>Alistipes</taxon>
    </lineage>
</organism>
<sequence>MFAAETGYGVVGFIQDRSADLDRITVRTFGFKSYDLRTSGNKVSAFGKKLYGKTPGRRFDEKSPFILFSVTADPGLDVTSLNERIRRKRYEQGSGGGRLLAVGQQAFIVFVIKDERGFRIRYGKSVRIGKADYGLFRSIGNRGFQGVCRAAADQDIFLKENVRAEIQHPAGIGLQCVFSGGQGIGDIEVVGETDRIAFDFLGRDQFVFPVEQIDVDIVR</sequence>
<name>A0ABR7CPG2_9BACT</name>
<reference evidence="1 2" key="1">
    <citation type="submission" date="2020-08" db="EMBL/GenBank/DDBJ databases">
        <title>Genome public.</title>
        <authorList>
            <person name="Liu C."/>
            <person name="Sun Q."/>
        </authorList>
    </citation>
    <scope>NUCLEOTIDE SEQUENCE [LARGE SCALE GENOMIC DNA]</scope>
    <source>
        <strain evidence="1 2">New-7</strain>
    </source>
</reference>
<dbReference type="Proteomes" id="UP000636891">
    <property type="component" value="Unassembled WGS sequence"/>
</dbReference>
<keyword evidence="2" id="KW-1185">Reference proteome</keyword>